<evidence type="ECO:0000313" key="1">
    <source>
        <dbReference type="EMBL" id="RST90248.1"/>
    </source>
</evidence>
<name>A0A429Z987_9ENTE</name>
<dbReference type="InterPro" id="IPR023214">
    <property type="entry name" value="HAD_sf"/>
</dbReference>
<dbReference type="PANTHER" id="PTHR10000:SF8">
    <property type="entry name" value="HAD SUPERFAMILY HYDROLASE-LIKE, TYPE 3"/>
    <property type="match status" value="1"/>
</dbReference>
<evidence type="ECO:0000313" key="2">
    <source>
        <dbReference type="Proteomes" id="UP000277864"/>
    </source>
</evidence>
<dbReference type="AlphaFoldDB" id="A0A429Z987"/>
<dbReference type="SFLD" id="SFLDG01140">
    <property type="entry name" value="C2.B:_Phosphomannomutase_and_P"/>
    <property type="match status" value="1"/>
</dbReference>
<dbReference type="PANTHER" id="PTHR10000">
    <property type="entry name" value="PHOSPHOSERINE PHOSPHATASE"/>
    <property type="match status" value="1"/>
</dbReference>
<dbReference type="GO" id="GO:0005829">
    <property type="term" value="C:cytosol"/>
    <property type="evidence" value="ECO:0007669"/>
    <property type="project" value="TreeGrafter"/>
</dbReference>
<proteinExistence type="predicted"/>
<dbReference type="InterPro" id="IPR006379">
    <property type="entry name" value="HAD-SF_hydro_IIB"/>
</dbReference>
<dbReference type="SFLD" id="SFLDS00003">
    <property type="entry name" value="Haloacid_Dehalogenase"/>
    <property type="match status" value="1"/>
</dbReference>
<accession>A0A429Z987</accession>
<dbReference type="EMBL" id="PXZH01000001">
    <property type="protein sequence ID" value="RST90248.1"/>
    <property type="molecule type" value="Genomic_DNA"/>
</dbReference>
<dbReference type="NCBIfam" id="TIGR00099">
    <property type="entry name" value="Cof-subfamily"/>
    <property type="match status" value="1"/>
</dbReference>
<gene>
    <name evidence="1" type="ORF">C7P63_04015</name>
</gene>
<dbReference type="Gene3D" id="3.40.50.1000">
    <property type="entry name" value="HAD superfamily/HAD-like"/>
    <property type="match status" value="1"/>
</dbReference>
<dbReference type="Gene3D" id="3.30.1240.10">
    <property type="match status" value="1"/>
</dbReference>
<dbReference type="SUPFAM" id="SSF56784">
    <property type="entry name" value="HAD-like"/>
    <property type="match status" value="1"/>
</dbReference>
<organism evidence="1 2">
    <name type="scientific">Vagococcus humatus</name>
    <dbReference type="NCBI Taxonomy" id="1889241"/>
    <lineage>
        <taxon>Bacteria</taxon>
        <taxon>Bacillati</taxon>
        <taxon>Bacillota</taxon>
        <taxon>Bacilli</taxon>
        <taxon>Lactobacillales</taxon>
        <taxon>Enterococcaceae</taxon>
        <taxon>Vagococcus</taxon>
    </lineage>
</organism>
<reference evidence="1 2" key="1">
    <citation type="submission" date="2018-03" db="EMBL/GenBank/DDBJ databases">
        <authorList>
            <person name="Gulvik C.A."/>
        </authorList>
    </citation>
    <scope>NUCLEOTIDE SEQUENCE [LARGE SCALE GENOMIC DNA]</scope>
    <source>
        <strain evidence="1 2">JCM 31581</strain>
    </source>
</reference>
<dbReference type="InterPro" id="IPR036412">
    <property type="entry name" value="HAD-like_sf"/>
</dbReference>
<dbReference type="Proteomes" id="UP000277864">
    <property type="component" value="Unassembled WGS sequence"/>
</dbReference>
<protein>
    <submittedName>
        <fullName evidence="1">Cof-type HAD-IIB family hydrolase</fullName>
    </submittedName>
</protein>
<dbReference type="GO" id="GO:0016791">
    <property type="term" value="F:phosphatase activity"/>
    <property type="evidence" value="ECO:0007669"/>
    <property type="project" value="TreeGrafter"/>
</dbReference>
<comment type="caution">
    <text evidence="1">The sequence shown here is derived from an EMBL/GenBank/DDBJ whole genome shotgun (WGS) entry which is preliminary data.</text>
</comment>
<dbReference type="CDD" id="cd07516">
    <property type="entry name" value="HAD_Pase"/>
    <property type="match status" value="1"/>
</dbReference>
<keyword evidence="2" id="KW-1185">Reference proteome</keyword>
<dbReference type="Pfam" id="PF08282">
    <property type="entry name" value="Hydrolase_3"/>
    <property type="match status" value="1"/>
</dbReference>
<dbReference type="OrthoDB" id="9790031at2"/>
<dbReference type="GO" id="GO:0000287">
    <property type="term" value="F:magnesium ion binding"/>
    <property type="evidence" value="ECO:0007669"/>
    <property type="project" value="TreeGrafter"/>
</dbReference>
<keyword evidence="1" id="KW-0378">Hydrolase</keyword>
<dbReference type="NCBIfam" id="TIGR01484">
    <property type="entry name" value="HAD-SF-IIB"/>
    <property type="match status" value="1"/>
</dbReference>
<sequence length="285" mass="32010">MLPYEKLRRFIMYKLLATDLDETLLSSDGTISQPNKLAIQQAMACGTKIVLATGRSIHNVQRILSSLDLADKPNEFVISYNGGLISENKGTYLLKQQAIAFPLAQQIFQLGVAHHLLIHVFTLNHLYTYQMTLEEEAYLSDRTGMLPLTEASIDHLEQDPIIKISFQHLDRSFLESIEHALDNSLKEQLDINYSSNRYIEFNAKGVHKGNALKTLATQLHINPTDIIAVGDNMNDRTMIDYAGKGIAVANAVPELKELANYITQSTHNEHALSEVIHRFILNPVT</sequence>
<dbReference type="InterPro" id="IPR000150">
    <property type="entry name" value="Cof"/>
</dbReference>